<reference evidence="2 3" key="1">
    <citation type="submission" date="2020-07" db="EMBL/GenBank/DDBJ databases">
        <title>Vibrio marinisediminis sp. nov., isolated from marine sediment.</title>
        <authorList>
            <person name="Ji X."/>
        </authorList>
    </citation>
    <scope>NUCLEOTIDE SEQUENCE [LARGE SCALE GENOMIC DNA]</scope>
    <source>
        <strain evidence="2 3">404</strain>
    </source>
</reference>
<evidence type="ECO:0000313" key="3">
    <source>
        <dbReference type="Proteomes" id="UP000571701"/>
    </source>
</evidence>
<dbReference type="Gene3D" id="3.40.1350.10">
    <property type="match status" value="1"/>
</dbReference>
<sequence>MTKPVKQPIVTQKERNRITEYLKAVKRQGYRPWVTVRQSHTIGQGQVINSWKTERNHHFLGRGELQPFFHFEHDPNVVDIFEQYPLPIAETMQIAKELNIVHPRSYIEAEDFDGSAPAKTMTTDYVVLYRDNKLHAYNFKYSESLDSTITSPQSVARTLAKNSIERAFHSKHDIGWTQITEKSFDPNITANLMYLRECFSDEDELTVDDHFKAIVLSRLCAGFEQNPDATVREVLETVAIECGISLFQCQCLFQWFAYHHLFTFNWLVPIDLNRTLSVNVTRGNHAR</sequence>
<dbReference type="RefSeq" id="WP_182105708.1">
    <property type="nucleotide sequence ID" value="NZ_JACFYF010000001.1"/>
</dbReference>
<feature type="domain" description="TnsA endonuclease N-terminal" evidence="1">
    <location>
        <begin position="74"/>
        <end position="181"/>
    </location>
</feature>
<dbReference type="Pfam" id="PF08722">
    <property type="entry name" value="Tn7_TnsA-like_N"/>
    <property type="match status" value="1"/>
</dbReference>
<protein>
    <submittedName>
        <fullName evidence="2">TnsA endonuclease N-terminal domain-containing protein</fullName>
    </submittedName>
</protein>
<gene>
    <name evidence="2" type="ORF">H2O73_01185</name>
</gene>
<dbReference type="GO" id="GO:0004519">
    <property type="term" value="F:endonuclease activity"/>
    <property type="evidence" value="ECO:0007669"/>
    <property type="project" value="UniProtKB-KW"/>
</dbReference>
<evidence type="ECO:0000313" key="2">
    <source>
        <dbReference type="EMBL" id="MBA5760939.1"/>
    </source>
</evidence>
<dbReference type="SUPFAM" id="SSF52980">
    <property type="entry name" value="Restriction endonuclease-like"/>
    <property type="match status" value="1"/>
</dbReference>
<organism evidence="2 3">
    <name type="scientific">Vibrio marinisediminis</name>
    <dbReference type="NCBI Taxonomy" id="2758441"/>
    <lineage>
        <taxon>Bacteria</taxon>
        <taxon>Pseudomonadati</taxon>
        <taxon>Pseudomonadota</taxon>
        <taxon>Gammaproteobacteria</taxon>
        <taxon>Vibrionales</taxon>
        <taxon>Vibrionaceae</taxon>
        <taxon>Vibrio</taxon>
    </lineage>
</organism>
<dbReference type="Proteomes" id="UP000571701">
    <property type="component" value="Unassembled WGS sequence"/>
</dbReference>
<keyword evidence="2" id="KW-0255">Endonuclease</keyword>
<dbReference type="InterPro" id="IPR014833">
    <property type="entry name" value="TnsA_N"/>
</dbReference>
<name>A0A7W2FMV2_9VIBR</name>
<dbReference type="AlphaFoldDB" id="A0A7W2FMV2"/>
<dbReference type="InterPro" id="IPR011335">
    <property type="entry name" value="Restrct_endonuc-II-like"/>
</dbReference>
<accession>A0A7W2FMV2</accession>
<dbReference type="CDD" id="cd22362">
    <property type="entry name" value="TnsA_endonuclease-like"/>
    <property type="match status" value="1"/>
</dbReference>
<keyword evidence="2" id="KW-0378">Hydrolase</keyword>
<keyword evidence="2" id="KW-0540">Nuclease</keyword>
<dbReference type="GO" id="GO:0003676">
    <property type="term" value="F:nucleic acid binding"/>
    <property type="evidence" value="ECO:0007669"/>
    <property type="project" value="InterPro"/>
</dbReference>
<keyword evidence="3" id="KW-1185">Reference proteome</keyword>
<comment type="caution">
    <text evidence="2">The sequence shown here is derived from an EMBL/GenBank/DDBJ whole genome shotgun (WGS) entry which is preliminary data.</text>
</comment>
<dbReference type="InterPro" id="IPR011856">
    <property type="entry name" value="tRNA_endonuc-like_dom_sf"/>
</dbReference>
<dbReference type="EMBL" id="JACFYF010000001">
    <property type="protein sequence ID" value="MBA5760939.1"/>
    <property type="molecule type" value="Genomic_DNA"/>
</dbReference>
<evidence type="ECO:0000259" key="1">
    <source>
        <dbReference type="Pfam" id="PF08722"/>
    </source>
</evidence>
<proteinExistence type="predicted"/>